<comment type="caution">
    <text evidence="13">The sequence shown here is derived from an EMBL/GenBank/DDBJ whole genome shotgun (WGS) entry which is preliminary data.</text>
</comment>
<keyword evidence="8 11" id="KW-1015">Disulfide bond</keyword>
<dbReference type="InterPro" id="IPR002049">
    <property type="entry name" value="LE_dom"/>
</dbReference>
<comment type="caution">
    <text evidence="11">Lacks conserved residue(s) required for the propagation of feature annotation.</text>
</comment>
<keyword evidence="4" id="KW-0732">Signal</keyword>
<feature type="disulfide bond" evidence="11">
    <location>
        <begin position="333"/>
        <end position="345"/>
    </location>
</feature>
<dbReference type="GO" id="GO:0009887">
    <property type="term" value="P:animal organ morphogenesis"/>
    <property type="evidence" value="ECO:0007669"/>
    <property type="project" value="TreeGrafter"/>
</dbReference>
<keyword evidence="10 11" id="KW-0424">Laminin EGF-like domain</keyword>
<dbReference type="InterPro" id="IPR000742">
    <property type="entry name" value="EGF"/>
</dbReference>
<gene>
    <name evidence="13" type="ORF">Z043_112271</name>
</gene>
<feature type="domain" description="Laminin EGF-like" evidence="12">
    <location>
        <begin position="158"/>
        <end position="214"/>
    </location>
</feature>
<comment type="subcellular location">
    <subcellularLocation>
        <location evidence="1">Secreted</location>
        <location evidence="1">Extracellular space</location>
        <location evidence="1">Extracellular matrix</location>
        <location evidence="1">Basement membrane</location>
    </subcellularLocation>
</comment>
<dbReference type="GO" id="GO:0043256">
    <property type="term" value="C:laminin complex"/>
    <property type="evidence" value="ECO:0007669"/>
    <property type="project" value="TreeGrafter"/>
</dbReference>
<dbReference type="InterPro" id="IPR050440">
    <property type="entry name" value="Laminin/Netrin_ECM"/>
</dbReference>
<evidence type="ECO:0000313" key="13">
    <source>
        <dbReference type="EMBL" id="KPP69005.1"/>
    </source>
</evidence>
<dbReference type="Pfam" id="PF00053">
    <property type="entry name" value="EGF_laminin"/>
    <property type="match status" value="4"/>
</dbReference>
<dbReference type="GO" id="GO:0034446">
    <property type="term" value="P:substrate adhesion-dependent cell spreading"/>
    <property type="evidence" value="ECO:0007669"/>
    <property type="project" value="TreeGrafter"/>
</dbReference>
<evidence type="ECO:0000313" key="14">
    <source>
        <dbReference type="Proteomes" id="UP000034805"/>
    </source>
</evidence>
<name>A0A0P7X4S0_SCLFO</name>
<evidence type="ECO:0000256" key="4">
    <source>
        <dbReference type="ARBA" id="ARBA00022729"/>
    </source>
</evidence>
<dbReference type="SMART" id="SM00180">
    <property type="entry name" value="EGF_Lam"/>
    <property type="match status" value="4"/>
</dbReference>
<dbReference type="GO" id="GO:0070831">
    <property type="term" value="P:basement membrane assembly"/>
    <property type="evidence" value="ECO:0007669"/>
    <property type="project" value="TreeGrafter"/>
</dbReference>
<evidence type="ECO:0000256" key="11">
    <source>
        <dbReference type="PROSITE-ProRule" id="PRU00460"/>
    </source>
</evidence>
<keyword evidence="5" id="KW-0677">Repeat</keyword>
<feature type="domain" description="Laminin EGF-like" evidence="12">
    <location>
        <begin position="79"/>
        <end position="130"/>
    </location>
</feature>
<keyword evidence="3" id="KW-0272">Extracellular matrix</keyword>
<reference evidence="13" key="1">
    <citation type="submission" date="2015-08" db="EMBL/GenBank/DDBJ databases">
        <title>The genome of the Asian arowana (Scleropages formosus).</title>
        <authorList>
            <person name="Tan M.H."/>
            <person name="Gan H.M."/>
            <person name="Croft L.J."/>
            <person name="Austin C.M."/>
        </authorList>
    </citation>
    <scope>NUCLEOTIDE SEQUENCE [LARGE SCALE GENOMIC DNA]</scope>
    <source>
        <strain evidence="13">Aro1</strain>
    </source>
</reference>
<keyword evidence="2" id="KW-0964">Secreted</keyword>
<feature type="disulfide bond" evidence="11">
    <location>
        <begin position="187"/>
        <end position="196"/>
    </location>
</feature>
<keyword evidence="9" id="KW-0325">Glycoprotein</keyword>
<dbReference type="Proteomes" id="UP000034805">
    <property type="component" value="Unassembled WGS sequence"/>
</dbReference>
<evidence type="ECO:0000256" key="8">
    <source>
        <dbReference type="ARBA" id="ARBA00023157"/>
    </source>
</evidence>
<feature type="disulfide bond" evidence="11">
    <location>
        <begin position="158"/>
        <end position="170"/>
    </location>
</feature>
<dbReference type="PANTHER" id="PTHR10574:SF279">
    <property type="entry name" value="LAMININ SUBUNIT BETA 4"/>
    <property type="match status" value="1"/>
</dbReference>
<dbReference type="FunFam" id="2.10.25.10:FF:000138">
    <property type="entry name" value="Laminin subunit beta 1"/>
    <property type="match status" value="1"/>
</dbReference>
<dbReference type="EMBL" id="JARO02004168">
    <property type="protein sequence ID" value="KPP69005.1"/>
    <property type="molecule type" value="Genomic_DNA"/>
</dbReference>
<dbReference type="GO" id="GO:0009888">
    <property type="term" value="P:tissue development"/>
    <property type="evidence" value="ECO:0007669"/>
    <property type="project" value="TreeGrafter"/>
</dbReference>
<keyword evidence="7" id="KW-0175">Coiled coil</keyword>
<dbReference type="PANTHER" id="PTHR10574">
    <property type="entry name" value="NETRIN/LAMININ-RELATED"/>
    <property type="match status" value="1"/>
</dbReference>
<evidence type="ECO:0000256" key="2">
    <source>
        <dbReference type="ARBA" id="ARBA00022525"/>
    </source>
</evidence>
<feature type="disulfide bond" evidence="11">
    <location>
        <begin position="335"/>
        <end position="352"/>
    </location>
</feature>
<dbReference type="GO" id="GO:0007411">
    <property type="term" value="P:axon guidance"/>
    <property type="evidence" value="ECO:0007669"/>
    <property type="project" value="TreeGrafter"/>
</dbReference>
<dbReference type="PROSITE" id="PS50027">
    <property type="entry name" value="EGF_LAM_2"/>
    <property type="match status" value="3"/>
</dbReference>
<dbReference type="Gene3D" id="2.10.25.10">
    <property type="entry name" value="Laminin"/>
    <property type="match status" value="3"/>
</dbReference>
<proteinExistence type="predicted"/>
<dbReference type="CDD" id="cd00055">
    <property type="entry name" value="EGF_Lam"/>
    <property type="match status" value="3"/>
</dbReference>
<feature type="disulfide bond" evidence="11">
    <location>
        <begin position="366"/>
        <end position="380"/>
    </location>
</feature>
<evidence type="ECO:0000256" key="9">
    <source>
        <dbReference type="ARBA" id="ARBA00023180"/>
    </source>
</evidence>
<organism evidence="13 14">
    <name type="scientific">Scleropages formosus</name>
    <name type="common">Asian bonytongue</name>
    <name type="synonym">Osteoglossum formosum</name>
    <dbReference type="NCBI Taxonomy" id="113540"/>
    <lineage>
        <taxon>Eukaryota</taxon>
        <taxon>Metazoa</taxon>
        <taxon>Chordata</taxon>
        <taxon>Craniata</taxon>
        <taxon>Vertebrata</taxon>
        <taxon>Euteleostomi</taxon>
        <taxon>Actinopterygii</taxon>
        <taxon>Neopterygii</taxon>
        <taxon>Teleostei</taxon>
        <taxon>Osteoglossocephala</taxon>
        <taxon>Osteoglossomorpha</taxon>
        <taxon>Osteoglossiformes</taxon>
        <taxon>Osteoglossidae</taxon>
        <taxon>Scleropages</taxon>
    </lineage>
</organism>
<feature type="disulfide bond" evidence="11">
    <location>
        <begin position="354"/>
        <end position="363"/>
    </location>
</feature>
<accession>A0A0P7X4S0</accession>
<feature type="domain" description="Laminin EGF-like" evidence="12">
    <location>
        <begin position="333"/>
        <end position="382"/>
    </location>
</feature>
<evidence type="ECO:0000256" key="5">
    <source>
        <dbReference type="ARBA" id="ARBA00022737"/>
    </source>
</evidence>
<keyword evidence="6" id="KW-0084">Basement membrane</keyword>
<dbReference type="PRINTS" id="PR00011">
    <property type="entry name" value="EGFLAMININ"/>
</dbReference>
<dbReference type="SMART" id="SM00181">
    <property type="entry name" value="EGF"/>
    <property type="match status" value="4"/>
</dbReference>
<evidence type="ECO:0000256" key="1">
    <source>
        <dbReference type="ARBA" id="ARBA00004302"/>
    </source>
</evidence>
<sequence length="465" mass="49515">MWCVDGYYSNLALGEPCQPCLCPDTKASGRFFARSCSKDPNSLHVLCHCEPGHSGPRCDVCSSGFYGNLALPEARCQECQCNNNTDPQDRDSCDPVTGTCLRCLHHTYGSACESCEPGYYGNALAHNCRGTMCHLTVTISWAAGSEPCFTLLLWCSECRCDPRGTEINMCSPGGSCLCQQSSGQCPCQPGVAGISCDECQQGFWGFASEAGCQPCDCHPSQSLSDQCDKVGQNMRLLVAGVRKEMQNPSSPVSVPATWSLVAGTAMSAGKTFSRLLTCSASVSAGAGGGQVLGAELGGSKLHNSGYAPHLAVGLTTATFLHPPRPAGALSTACDCNVDGTARPSCDHHTGECLCRPGVAGSLCSECAPGHGPPFPDCAICHDCWNLWAENVTMLQGQVERISAVVKQQDPQLHPSYSPWLNKLDAMLDNIRSLIRDPTAETEMTEKLYEQIKYGCLSLPSLQIEL</sequence>
<dbReference type="PROSITE" id="PS00022">
    <property type="entry name" value="EGF_1"/>
    <property type="match status" value="1"/>
</dbReference>
<evidence type="ECO:0000256" key="10">
    <source>
        <dbReference type="ARBA" id="ARBA00023292"/>
    </source>
</evidence>
<dbReference type="FunFam" id="2.10.25.10:FF:000130">
    <property type="entry name" value="Laminin subunit beta 1"/>
    <property type="match status" value="1"/>
</dbReference>
<feature type="disulfide bond" evidence="11">
    <location>
        <begin position="103"/>
        <end position="112"/>
    </location>
</feature>
<dbReference type="GO" id="GO:0016477">
    <property type="term" value="P:cell migration"/>
    <property type="evidence" value="ECO:0007669"/>
    <property type="project" value="TreeGrafter"/>
</dbReference>
<dbReference type="FunFam" id="2.10.25.10:FF:000135">
    <property type="entry name" value="Laminin subunit beta 4"/>
    <property type="match status" value="1"/>
</dbReference>
<dbReference type="PROSITE" id="PS01248">
    <property type="entry name" value="EGF_LAM_1"/>
    <property type="match status" value="2"/>
</dbReference>
<dbReference type="FunFam" id="2.10.25.10:FF:000105">
    <property type="entry name" value="laminin subunit gamma-1"/>
    <property type="match status" value="1"/>
</dbReference>
<evidence type="ECO:0000259" key="12">
    <source>
        <dbReference type="PROSITE" id="PS50027"/>
    </source>
</evidence>
<evidence type="ECO:0000256" key="6">
    <source>
        <dbReference type="ARBA" id="ARBA00022869"/>
    </source>
</evidence>
<protein>
    <recommendedName>
        <fullName evidence="12">Laminin EGF-like domain-containing protein</fullName>
    </recommendedName>
</protein>
<dbReference type="Gene3D" id="2.170.300.10">
    <property type="entry name" value="Tie2 ligand-binding domain superfamily"/>
    <property type="match status" value="1"/>
</dbReference>
<evidence type="ECO:0000256" key="7">
    <source>
        <dbReference type="ARBA" id="ARBA00023054"/>
    </source>
</evidence>
<dbReference type="SUPFAM" id="SSF57196">
    <property type="entry name" value="EGF/Laminin"/>
    <property type="match status" value="4"/>
</dbReference>
<dbReference type="AlphaFoldDB" id="A0A0P7X4S0"/>
<evidence type="ECO:0000256" key="3">
    <source>
        <dbReference type="ARBA" id="ARBA00022530"/>
    </source>
</evidence>